<dbReference type="OrthoDB" id="126772at2759"/>
<comment type="caution">
    <text evidence="15">The sequence shown here is derived from an EMBL/GenBank/DDBJ whole genome shotgun (WGS) entry which is preliminary data.</text>
</comment>
<dbReference type="GO" id="GO:0043236">
    <property type="term" value="F:laminin binding"/>
    <property type="evidence" value="ECO:0007669"/>
    <property type="project" value="InterPro"/>
</dbReference>
<keyword evidence="16" id="KW-1185">Reference proteome</keyword>
<evidence type="ECO:0000256" key="5">
    <source>
        <dbReference type="ARBA" id="ARBA00022729"/>
    </source>
</evidence>
<gene>
    <name evidence="15" type="primary">AVEN_49021_1</name>
    <name evidence="15" type="ORF">TNCT_521791</name>
</gene>
<sequence length="230" mass="26178">MLVWLAFDVSFESGAEIPAVKLALGVEARRRRFRECPEERLKVRENMADVVLTGTVKRLYSGQNNLYSGEVLVKRVVKGDHLSPGESLLVEGFGNVDICSSKAIVRDTKIFLLSQLETGRFRLNSSMVRINAPNLDKITATVKGIPYRRRPVINDEPCEKKHCKFNGDCFEENRRPTCRCPTNCKEHYNPVCASDGLTYNTECQMRVDSCRKKKKIYVRHEGLCSHSEFS</sequence>
<evidence type="ECO:0000256" key="1">
    <source>
        <dbReference type="ARBA" id="ARBA00004479"/>
    </source>
</evidence>
<dbReference type="Pfam" id="PF03146">
    <property type="entry name" value="NtA"/>
    <property type="match status" value="1"/>
</dbReference>
<dbReference type="Gene3D" id="3.30.60.30">
    <property type="match status" value="1"/>
</dbReference>
<keyword evidence="9" id="KW-0472">Membrane</keyword>
<dbReference type="PANTHER" id="PTHR10913:SF45">
    <property type="entry name" value="FOLLISTATIN, ISOFORM A-RELATED"/>
    <property type="match status" value="1"/>
</dbReference>
<dbReference type="Pfam" id="PF07648">
    <property type="entry name" value="Kazal_2"/>
    <property type="match status" value="1"/>
</dbReference>
<comment type="caution">
    <text evidence="12">Lacks conserved residue(s) required for the propagation of feature annotation.</text>
</comment>
<dbReference type="InterPro" id="IPR002350">
    <property type="entry name" value="Kazal_dom"/>
</dbReference>
<keyword evidence="6" id="KW-0677">Repeat</keyword>
<dbReference type="CDD" id="cd00104">
    <property type="entry name" value="KAZAL_FS"/>
    <property type="match status" value="1"/>
</dbReference>
<evidence type="ECO:0000259" key="14">
    <source>
        <dbReference type="PROSITE" id="PS51465"/>
    </source>
</evidence>
<evidence type="ECO:0000256" key="2">
    <source>
        <dbReference type="ARBA" id="ARBA00022536"/>
    </source>
</evidence>
<comment type="similarity">
    <text evidence="11">Belongs to the tomoregulin family.</text>
</comment>
<dbReference type="AlphaFoldDB" id="A0A8X6FMF7"/>
<dbReference type="InterPro" id="IPR050653">
    <property type="entry name" value="Prot_Inhib_GrowthFact_Antg"/>
</dbReference>
<dbReference type="GO" id="GO:0030154">
    <property type="term" value="P:cell differentiation"/>
    <property type="evidence" value="ECO:0007669"/>
    <property type="project" value="TreeGrafter"/>
</dbReference>
<dbReference type="InterPro" id="IPR036058">
    <property type="entry name" value="Kazal_dom_sf"/>
</dbReference>
<dbReference type="SUPFAM" id="SSF50242">
    <property type="entry name" value="TIMP-like"/>
    <property type="match status" value="1"/>
</dbReference>
<dbReference type="Proteomes" id="UP000887116">
    <property type="component" value="Unassembled WGS sequence"/>
</dbReference>
<name>A0A8X6FMF7_TRICU</name>
<evidence type="ECO:0000256" key="11">
    <source>
        <dbReference type="ARBA" id="ARBA00038484"/>
    </source>
</evidence>
<evidence type="ECO:0000256" key="4">
    <source>
        <dbReference type="ARBA" id="ARBA00022692"/>
    </source>
</evidence>
<evidence type="ECO:0008006" key="17">
    <source>
        <dbReference type="Google" id="ProtNLM"/>
    </source>
</evidence>
<feature type="domain" description="Kazal-like" evidence="14">
    <location>
        <begin position="172"/>
        <end position="226"/>
    </location>
</feature>
<dbReference type="InterPro" id="IPR004850">
    <property type="entry name" value="NtA_dom"/>
</dbReference>
<accession>A0A8X6FMF7</accession>
<dbReference type="PROSITE" id="PS51465">
    <property type="entry name" value="KAZAL_2"/>
    <property type="match status" value="1"/>
</dbReference>
<keyword evidence="2" id="KW-0245">EGF-like domain</keyword>
<evidence type="ECO:0000256" key="9">
    <source>
        <dbReference type="ARBA" id="ARBA00023136"/>
    </source>
</evidence>
<evidence type="ECO:0000256" key="12">
    <source>
        <dbReference type="PROSITE-ProRule" id="PRU00443"/>
    </source>
</evidence>
<dbReference type="GO" id="GO:0005886">
    <property type="term" value="C:plasma membrane"/>
    <property type="evidence" value="ECO:0007669"/>
    <property type="project" value="GOC"/>
</dbReference>
<dbReference type="GO" id="GO:0043113">
    <property type="term" value="P:receptor clustering"/>
    <property type="evidence" value="ECO:0007669"/>
    <property type="project" value="InterPro"/>
</dbReference>
<dbReference type="PROSITE" id="PS51121">
    <property type="entry name" value="NTA"/>
    <property type="match status" value="1"/>
</dbReference>
<dbReference type="SUPFAM" id="SSF100895">
    <property type="entry name" value="Kazal-type serine protease inhibitors"/>
    <property type="match status" value="1"/>
</dbReference>
<keyword evidence="4" id="KW-0812">Transmembrane</keyword>
<evidence type="ECO:0000259" key="13">
    <source>
        <dbReference type="PROSITE" id="PS51121"/>
    </source>
</evidence>
<evidence type="ECO:0000256" key="7">
    <source>
        <dbReference type="ARBA" id="ARBA00022900"/>
    </source>
</evidence>
<evidence type="ECO:0000256" key="6">
    <source>
        <dbReference type="ARBA" id="ARBA00022737"/>
    </source>
</evidence>
<keyword evidence="10" id="KW-1015">Disulfide bond</keyword>
<comment type="subcellular location">
    <subcellularLocation>
        <location evidence="1">Membrane</location>
        <topology evidence="1">Single-pass type I membrane protein</topology>
    </subcellularLocation>
</comment>
<reference evidence="15" key="1">
    <citation type="submission" date="2020-07" db="EMBL/GenBank/DDBJ databases">
        <title>Multicomponent nature underlies the extraordinary mechanical properties of spider dragline silk.</title>
        <authorList>
            <person name="Kono N."/>
            <person name="Nakamura H."/>
            <person name="Mori M."/>
            <person name="Yoshida Y."/>
            <person name="Ohtoshi R."/>
            <person name="Malay A.D."/>
            <person name="Moran D.A.P."/>
            <person name="Tomita M."/>
            <person name="Numata K."/>
            <person name="Arakawa K."/>
        </authorList>
    </citation>
    <scope>NUCLEOTIDE SEQUENCE</scope>
</reference>
<evidence type="ECO:0000313" key="15">
    <source>
        <dbReference type="EMBL" id="GFQ83906.1"/>
    </source>
</evidence>
<dbReference type="GO" id="GO:0005576">
    <property type="term" value="C:extracellular region"/>
    <property type="evidence" value="ECO:0007669"/>
    <property type="project" value="TreeGrafter"/>
</dbReference>
<dbReference type="Gene3D" id="2.40.50.120">
    <property type="match status" value="1"/>
</dbReference>
<evidence type="ECO:0000256" key="8">
    <source>
        <dbReference type="ARBA" id="ARBA00022989"/>
    </source>
</evidence>
<keyword evidence="3" id="KW-0646">Protease inhibitor</keyword>
<keyword evidence="5" id="KW-0732">Signal</keyword>
<keyword evidence="8" id="KW-1133">Transmembrane helix</keyword>
<dbReference type="EMBL" id="BMAO01022728">
    <property type="protein sequence ID" value="GFQ83906.1"/>
    <property type="molecule type" value="Genomic_DNA"/>
</dbReference>
<organism evidence="15 16">
    <name type="scientific">Trichonephila clavata</name>
    <name type="common">Joro spider</name>
    <name type="synonym">Nephila clavata</name>
    <dbReference type="NCBI Taxonomy" id="2740835"/>
    <lineage>
        <taxon>Eukaryota</taxon>
        <taxon>Metazoa</taxon>
        <taxon>Ecdysozoa</taxon>
        <taxon>Arthropoda</taxon>
        <taxon>Chelicerata</taxon>
        <taxon>Arachnida</taxon>
        <taxon>Araneae</taxon>
        <taxon>Araneomorphae</taxon>
        <taxon>Entelegynae</taxon>
        <taxon>Araneoidea</taxon>
        <taxon>Nephilidae</taxon>
        <taxon>Trichonephila</taxon>
    </lineage>
</organism>
<evidence type="ECO:0000256" key="3">
    <source>
        <dbReference type="ARBA" id="ARBA00022690"/>
    </source>
</evidence>
<keyword evidence="7" id="KW-0722">Serine protease inhibitor</keyword>
<proteinExistence type="inferred from homology"/>
<dbReference type="FunFam" id="3.30.60.30:FF:000002">
    <property type="entry name" value="tomoregulin-2 isoform X1"/>
    <property type="match status" value="1"/>
</dbReference>
<protein>
    <recommendedName>
        <fullName evidence="17">Agrin</fullName>
    </recommendedName>
</protein>
<dbReference type="SMART" id="SM00280">
    <property type="entry name" value="KAZAL"/>
    <property type="match status" value="1"/>
</dbReference>
<evidence type="ECO:0000313" key="16">
    <source>
        <dbReference type="Proteomes" id="UP000887116"/>
    </source>
</evidence>
<dbReference type="PANTHER" id="PTHR10913">
    <property type="entry name" value="FOLLISTATIN-RELATED"/>
    <property type="match status" value="1"/>
</dbReference>
<dbReference type="GO" id="GO:0006950">
    <property type="term" value="P:response to stress"/>
    <property type="evidence" value="ECO:0007669"/>
    <property type="project" value="UniProtKB-ARBA"/>
</dbReference>
<evidence type="ECO:0000256" key="10">
    <source>
        <dbReference type="ARBA" id="ARBA00023157"/>
    </source>
</evidence>
<feature type="domain" description="NtA" evidence="13">
    <location>
        <begin position="36"/>
        <end position="151"/>
    </location>
</feature>
<dbReference type="InterPro" id="IPR008993">
    <property type="entry name" value="TIMP-like_OB-fold"/>
</dbReference>